<feature type="transmembrane region" description="Helical" evidence="1">
    <location>
        <begin position="252"/>
        <end position="269"/>
    </location>
</feature>
<sequence length="458" mass="51216">MGAYMTLRPSRIDDCGALGVGCPHPLESKGSMPELLWKISVKNNGSVVRPDDGKVADYTVREMIQPLGVGEGPIQFSITKSSPCRLFIHVKGSPLDSIGMSHKFDKNLVEVTYAYPFVVYLSAKILEIIPDGVSERECLLPICTGGCLLDSPVSNWNLASFILCWSESSWLGSELTWTSTCAVRVVDWTFSASVRLVVSKLIAKFNPDSSFLVVAKESGLGRVGCILGQSKVLVDRLHVIVDRFHETLHCGLWWWWAALLVLALHVACVPGKRAKPYLCAPSLWFIVEGSEFIDKMWFHRVETILDMEFVLDPLPLSMQELFNISHEWCMQLQLIIRRGIHVEIAIVVLCALIGVTTVCPTKLAFLNVDIVHGLDTVVACKGRSSEYERWSVHGMGTDDVRGGVCNGWELMMSAVGRDWVYGRRNSKNRSLTRRRGQLFENSVMTVIVRLSRENSRTR</sequence>
<reference evidence="2" key="1">
    <citation type="submission" date="2018-02" db="EMBL/GenBank/DDBJ databases">
        <authorList>
            <person name="Cohen D.B."/>
            <person name="Kent A.D."/>
        </authorList>
    </citation>
    <scope>NUCLEOTIDE SEQUENCE</scope>
</reference>
<keyword evidence="1" id="KW-0472">Membrane</keyword>
<name>A0A2N9H156_FAGSY</name>
<protein>
    <submittedName>
        <fullName evidence="2">Uncharacterized protein</fullName>
    </submittedName>
</protein>
<gene>
    <name evidence="2" type="ORF">FSB_LOCUS33420</name>
</gene>
<evidence type="ECO:0000313" key="2">
    <source>
        <dbReference type="EMBL" id="SPD05538.1"/>
    </source>
</evidence>
<accession>A0A2N9H156</accession>
<evidence type="ECO:0000256" key="1">
    <source>
        <dbReference type="SAM" id="Phobius"/>
    </source>
</evidence>
<proteinExistence type="predicted"/>
<dbReference type="EMBL" id="OIVN01002669">
    <property type="protein sequence ID" value="SPD05538.1"/>
    <property type="molecule type" value="Genomic_DNA"/>
</dbReference>
<feature type="transmembrane region" description="Helical" evidence="1">
    <location>
        <begin position="340"/>
        <end position="358"/>
    </location>
</feature>
<keyword evidence="1" id="KW-1133">Transmembrane helix</keyword>
<keyword evidence="1" id="KW-0812">Transmembrane</keyword>
<organism evidence="2">
    <name type="scientific">Fagus sylvatica</name>
    <name type="common">Beechnut</name>
    <dbReference type="NCBI Taxonomy" id="28930"/>
    <lineage>
        <taxon>Eukaryota</taxon>
        <taxon>Viridiplantae</taxon>
        <taxon>Streptophyta</taxon>
        <taxon>Embryophyta</taxon>
        <taxon>Tracheophyta</taxon>
        <taxon>Spermatophyta</taxon>
        <taxon>Magnoliopsida</taxon>
        <taxon>eudicotyledons</taxon>
        <taxon>Gunneridae</taxon>
        <taxon>Pentapetalae</taxon>
        <taxon>rosids</taxon>
        <taxon>fabids</taxon>
        <taxon>Fagales</taxon>
        <taxon>Fagaceae</taxon>
        <taxon>Fagus</taxon>
    </lineage>
</organism>
<dbReference type="AlphaFoldDB" id="A0A2N9H156"/>